<evidence type="ECO:0000313" key="2">
    <source>
        <dbReference type="Proteomes" id="UP000507470"/>
    </source>
</evidence>
<organism evidence="1 2">
    <name type="scientific">Mytilus coruscus</name>
    <name type="common">Sea mussel</name>
    <dbReference type="NCBI Taxonomy" id="42192"/>
    <lineage>
        <taxon>Eukaryota</taxon>
        <taxon>Metazoa</taxon>
        <taxon>Spiralia</taxon>
        <taxon>Lophotrochozoa</taxon>
        <taxon>Mollusca</taxon>
        <taxon>Bivalvia</taxon>
        <taxon>Autobranchia</taxon>
        <taxon>Pteriomorphia</taxon>
        <taxon>Mytilida</taxon>
        <taxon>Mytiloidea</taxon>
        <taxon>Mytilidae</taxon>
        <taxon>Mytilinae</taxon>
        <taxon>Mytilus</taxon>
    </lineage>
</organism>
<reference evidence="1 2" key="1">
    <citation type="submission" date="2020-06" db="EMBL/GenBank/DDBJ databases">
        <authorList>
            <person name="Li R."/>
            <person name="Bekaert M."/>
        </authorList>
    </citation>
    <scope>NUCLEOTIDE SEQUENCE [LARGE SCALE GENOMIC DNA]</scope>
    <source>
        <strain evidence="2">wild</strain>
    </source>
</reference>
<protein>
    <submittedName>
        <fullName evidence="1">Uncharacterized protein</fullName>
    </submittedName>
</protein>
<evidence type="ECO:0000313" key="1">
    <source>
        <dbReference type="EMBL" id="CAC5415419.1"/>
    </source>
</evidence>
<accession>A0A6J8E3N7</accession>
<proteinExistence type="predicted"/>
<dbReference type="AlphaFoldDB" id="A0A6J8E3N7"/>
<sequence>MVAGSEKLISEQFPGFTSEVDSAMIYDDATVYFFRQNIKEDSKLLPKSYIEMIDAWQYDKSFVDVDMMDILQQPLFLNPEIKVQDKISLWQYFIVAGISQIKDLCFEVIPGFLSLNAVKEMFSNMYNDVDVKQLQCKYKELIECIPEVWKKCINHGVFYASRDRSPYFIVTFVDKIKGLIIRKTKDFCDILISKFFIKPDVEHFWLGTLNVQTLPFCNI</sequence>
<dbReference type="OrthoDB" id="10072093at2759"/>
<dbReference type="Proteomes" id="UP000507470">
    <property type="component" value="Unassembled WGS sequence"/>
</dbReference>
<name>A0A6J8E3N7_MYTCO</name>
<gene>
    <name evidence="1" type="ORF">MCOR_48116</name>
</gene>
<keyword evidence="2" id="KW-1185">Reference proteome</keyword>
<dbReference type="EMBL" id="CACVKT020008431">
    <property type="protein sequence ID" value="CAC5415419.1"/>
    <property type="molecule type" value="Genomic_DNA"/>
</dbReference>